<dbReference type="Proteomes" id="UP000023152">
    <property type="component" value="Unassembled WGS sequence"/>
</dbReference>
<protein>
    <submittedName>
        <fullName evidence="2">Uncharacterized protein</fullName>
    </submittedName>
</protein>
<evidence type="ECO:0000256" key="1">
    <source>
        <dbReference type="SAM" id="MobiDB-lite"/>
    </source>
</evidence>
<feature type="region of interest" description="Disordered" evidence="1">
    <location>
        <begin position="1"/>
        <end position="21"/>
    </location>
</feature>
<accession>X6NGL2</accession>
<evidence type="ECO:0000313" key="2">
    <source>
        <dbReference type="EMBL" id="ETO25445.1"/>
    </source>
</evidence>
<evidence type="ECO:0000313" key="3">
    <source>
        <dbReference type="Proteomes" id="UP000023152"/>
    </source>
</evidence>
<name>X6NGL2_RETFI</name>
<feature type="non-terminal residue" evidence="2">
    <location>
        <position position="148"/>
    </location>
</feature>
<comment type="caution">
    <text evidence="2">The sequence shown here is derived from an EMBL/GenBank/DDBJ whole genome shotgun (WGS) entry which is preliminary data.</text>
</comment>
<gene>
    <name evidence="2" type="ORF">RFI_11693</name>
</gene>
<keyword evidence="3" id="KW-1185">Reference proteome</keyword>
<sequence>MPKKAKKKAVKKKSKSSTKTVDTVEETQVSNLTMLKENCLITVDENVDCKATYCGGIHLKEYKYSLANEQSSSYHRLVFHGQQCGIDNAILSTIVIPSLQMELLKILFLREQQTMELCVVAELYLSGNGLSKPGLEDLVRHFLIPFAP</sequence>
<dbReference type="EMBL" id="ASPP01008528">
    <property type="protein sequence ID" value="ETO25445.1"/>
    <property type="molecule type" value="Genomic_DNA"/>
</dbReference>
<reference evidence="2 3" key="1">
    <citation type="journal article" date="2013" name="Curr. Biol.">
        <title>The Genome of the Foraminiferan Reticulomyxa filosa.</title>
        <authorList>
            <person name="Glockner G."/>
            <person name="Hulsmann N."/>
            <person name="Schleicher M."/>
            <person name="Noegel A.A."/>
            <person name="Eichinger L."/>
            <person name="Gallinger C."/>
            <person name="Pawlowski J."/>
            <person name="Sierra R."/>
            <person name="Euteneuer U."/>
            <person name="Pillet L."/>
            <person name="Moustafa A."/>
            <person name="Platzer M."/>
            <person name="Groth M."/>
            <person name="Szafranski K."/>
            <person name="Schliwa M."/>
        </authorList>
    </citation>
    <scope>NUCLEOTIDE SEQUENCE [LARGE SCALE GENOMIC DNA]</scope>
</reference>
<proteinExistence type="predicted"/>
<feature type="compositionally biased region" description="Basic residues" evidence="1">
    <location>
        <begin position="1"/>
        <end position="16"/>
    </location>
</feature>
<organism evidence="2 3">
    <name type="scientific">Reticulomyxa filosa</name>
    <dbReference type="NCBI Taxonomy" id="46433"/>
    <lineage>
        <taxon>Eukaryota</taxon>
        <taxon>Sar</taxon>
        <taxon>Rhizaria</taxon>
        <taxon>Retaria</taxon>
        <taxon>Foraminifera</taxon>
        <taxon>Monothalamids</taxon>
        <taxon>Reticulomyxidae</taxon>
        <taxon>Reticulomyxa</taxon>
    </lineage>
</organism>
<dbReference type="AlphaFoldDB" id="X6NGL2"/>